<sequence length="163" mass="19020">MPDDDDESSIKNVMMSVGRPQDDNIHQMCNFITGPVHYGFCCDGCHMDPIIGTRYLCNECDESHEVDLCEECFVEESFENEYHKKTHKFTLITNPITPHIDKDYVPENVGEYNYLVHYGFCCDGCHMDPIIGTRYLFNECDESHEVDLCEECFVEESFENEYH</sequence>
<dbReference type="PROSITE" id="PS50135">
    <property type="entry name" value="ZF_ZZ_2"/>
    <property type="match status" value="2"/>
</dbReference>
<dbReference type="InterPro" id="IPR043145">
    <property type="entry name" value="Znf_ZZ_sf"/>
</dbReference>
<dbReference type="PANTHER" id="PTHR22705:SF0">
    <property type="entry name" value="ZZ-TYPE ZINC FINGER-CONTAINING PROTEIN 3"/>
    <property type="match status" value="1"/>
</dbReference>
<dbReference type="Gene3D" id="3.30.60.90">
    <property type="match status" value="2"/>
</dbReference>
<keyword evidence="3" id="KW-0862">Zinc</keyword>
<name>A0A2I1H242_9GLOM</name>
<dbReference type="SMART" id="SM00291">
    <property type="entry name" value="ZnF_ZZ"/>
    <property type="match status" value="2"/>
</dbReference>
<dbReference type="EMBL" id="LLXI01001298">
    <property type="protein sequence ID" value="PKY52949.1"/>
    <property type="molecule type" value="Genomic_DNA"/>
</dbReference>
<proteinExistence type="predicted"/>
<dbReference type="AlphaFoldDB" id="A0A2I1H242"/>
<evidence type="ECO:0000259" key="5">
    <source>
        <dbReference type="PROSITE" id="PS50135"/>
    </source>
</evidence>
<dbReference type="VEuPathDB" id="FungiDB:FUN_024148"/>
<keyword evidence="1" id="KW-0479">Metal-binding</keyword>
<evidence type="ECO:0000313" key="7">
    <source>
        <dbReference type="Proteomes" id="UP000234323"/>
    </source>
</evidence>
<keyword evidence="7" id="KW-1185">Reference proteome</keyword>
<dbReference type="VEuPathDB" id="FungiDB:RhiirFUN_004609"/>
<protein>
    <recommendedName>
        <fullName evidence="5">ZZ-type domain-containing protein</fullName>
    </recommendedName>
</protein>
<organism evidence="6 7">
    <name type="scientific">Rhizophagus irregularis</name>
    <dbReference type="NCBI Taxonomy" id="588596"/>
    <lineage>
        <taxon>Eukaryota</taxon>
        <taxon>Fungi</taxon>
        <taxon>Fungi incertae sedis</taxon>
        <taxon>Mucoromycota</taxon>
        <taxon>Glomeromycotina</taxon>
        <taxon>Glomeromycetes</taxon>
        <taxon>Glomerales</taxon>
        <taxon>Glomeraceae</taxon>
        <taxon>Rhizophagus</taxon>
    </lineage>
</organism>
<keyword evidence="2 4" id="KW-0863">Zinc-finger</keyword>
<evidence type="ECO:0000256" key="3">
    <source>
        <dbReference type="ARBA" id="ARBA00022833"/>
    </source>
</evidence>
<gene>
    <name evidence="6" type="ORF">RhiirA4_447450</name>
</gene>
<dbReference type="VEuPathDB" id="FungiDB:RhiirA1_534784"/>
<feature type="domain" description="ZZ-type" evidence="5">
    <location>
        <begin position="117"/>
        <end position="163"/>
    </location>
</feature>
<reference evidence="6 7" key="1">
    <citation type="submission" date="2015-10" db="EMBL/GenBank/DDBJ databases">
        <title>Genome analyses suggest a sexual origin of heterokaryosis in a supposedly ancient asexual fungus.</title>
        <authorList>
            <person name="Ropars J."/>
            <person name="Sedzielewska K."/>
            <person name="Noel J."/>
            <person name="Charron P."/>
            <person name="Farinelli L."/>
            <person name="Marton T."/>
            <person name="Kruger M."/>
            <person name="Pelin A."/>
            <person name="Brachmann A."/>
            <person name="Corradi N."/>
        </authorList>
    </citation>
    <scope>NUCLEOTIDE SEQUENCE [LARGE SCALE GENOMIC DNA]</scope>
    <source>
        <strain evidence="6 7">A4</strain>
    </source>
</reference>
<dbReference type="Pfam" id="PF00569">
    <property type="entry name" value="ZZ"/>
    <property type="match status" value="2"/>
</dbReference>
<dbReference type="InterPro" id="IPR037830">
    <property type="entry name" value="ZZZ3"/>
</dbReference>
<dbReference type="GO" id="GO:0008270">
    <property type="term" value="F:zinc ion binding"/>
    <property type="evidence" value="ECO:0007669"/>
    <property type="project" value="UniProtKB-KW"/>
</dbReference>
<dbReference type="PANTHER" id="PTHR22705">
    <property type="entry name" value="ZINC FINGER, ZZ DOMAIN CONTAINING 3"/>
    <property type="match status" value="1"/>
</dbReference>
<evidence type="ECO:0000256" key="1">
    <source>
        <dbReference type="ARBA" id="ARBA00022723"/>
    </source>
</evidence>
<dbReference type="Proteomes" id="UP000234323">
    <property type="component" value="Unassembled WGS sequence"/>
</dbReference>
<evidence type="ECO:0000256" key="4">
    <source>
        <dbReference type="PROSITE-ProRule" id="PRU00228"/>
    </source>
</evidence>
<dbReference type="InterPro" id="IPR000433">
    <property type="entry name" value="Znf_ZZ"/>
</dbReference>
<dbReference type="SUPFAM" id="SSF57850">
    <property type="entry name" value="RING/U-box"/>
    <property type="match status" value="2"/>
</dbReference>
<feature type="domain" description="ZZ-type" evidence="5">
    <location>
        <begin position="37"/>
        <end position="97"/>
    </location>
</feature>
<comment type="caution">
    <text evidence="6">The sequence shown here is derived from an EMBL/GenBank/DDBJ whole genome shotgun (WGS) entry which is preliminary data.</text>
</comment>
<evidence type="ECO:0000256" key="2">
    <source>
        <dbReference type="ARBA" id="ARBA00022771"/>
    </source>
</evidence>
<accession>A0A2I1H242</accession>
<evidence type="ECO:0000313" key="6">
    <source>
        <dbReference type="EMBL" id="PKY52949.1"/>
    </source>
</evidence>